<evidence type="ECO:0000259" key="2">
    <source>
        <dbReference type="Pfam" id="PF20237"/>
    </source>
</evidence>
<sequence>MPNNVQQWYGRFRDLPTEEQKRIMQDFLGSQHQLPTQQAVEPKISTSRPKLWMRKRLFKRKDSENSAPEPITKVERFAPEEFEAMKGDSFEKRLQEFYGETVICVNESSVKVNLASLQRIELHRLQRELVEEAIKFKYDGRTGPSSSDSFRDDEKSTIHKYTDALRDWDYMTKCALRGVSKDPFIVTTDKMLDLLLLEEVVDEWRKDVCGSSRHNLRVRSDHLLSKLDEDIRKIVKLTKPRESKRWEMFGGSGNIGNQEEAFAKFLRRLGMLGVGWSFLIGPMLLMVLRKSLLTTLLTTSLCVLAFGMYMTWVLDEPFDVLSGTAAYAAVFVVFIGTSTSS</sequence>
<proteinExistence type="predicted"/>
<reference evidence="3 4" key="1">
    <citation type="submission" date="2016-03" db="EMBL/GenBank/DDBJ databases">
        <authorList>
            <person name="Ploux O."/>
        </authorList>
    </citation>
    <scope>NUCLEOTIDE SEQUENCE [LARGE SCALE GENOMIC DNA]</scope>
    <source>
        <strain evidence="3 4">UAMH 11012</strain>
    </source>
</reference>
<evidence type="ECO:0000313" key="4">
    <source>
        <dbReference type="Proteomes" id="UP000184330"/>
    </source>
</evidence>
<keyword evidence="1" id="KW-0472">Membrane</keyword>
<dbReference type="OrthoDB" id="3546297at2759"/>
<dbReference type="InterPro" id="IPR046529">
    <property type="entry name" value="DUF6594"/>
</dbReference>
<gene>
    <name evidence="3" type="ORF">PAC_01248</name>
</gene>
<keyword evidence="4" id="KW-1185">Reference proteome</keyword>
<protein>
    <recommendedName>
        <fullName evidence="2">DUF6594 domain-containing protein</fullName>
    </recommendedName>
</protein>
<dbReference type="AlphaFoldDB" id="A0A1L7WF19"/>
<feature type="domain" description="DUF6594" evidence="2">
    <location>
        <begin position="164"/>
        <end position="332"/>
    </location>
</feature>
<keyword evidence="1" id="KW-1133">Transmembrane helix</keyword>
<name>A0A1L7WF19_9HELO</name>
<dbReference type="Proteomes" id="UP000184330">
    <property type="component" value="Unassembled WGS sequence"/>
</dbReference>
<dbReference type="Pfam" id="PF20237">
    <property type="entry name" value="DUF6594"/>
    <property type="match status" value="1"/>
</dbReference>
<keyword evidence="1" id="KW-0812">Transmembrane</keyword>
<feature type="transmembrane region" description="Helical" evidence="1">
    <location>
        <begin position="320"/>
        <end position="337"/>
    </location>
</feature>
<accession>A0A1L7WF19</accession>
<dbReference type="STRING" id="576137.A0A1L7WF19"/>
<feature type="transmembrane region" description="Helical" evidence="1">
    <location>
        <begin position="295"/>
        <end position="314"/>
    </location>
</feature>
<evidence type="ECO:0000256" key="1">
    <source>
        <dbReference type="SAM" id="Phobius"/>
    </source>
</evidence>
<evidence type="ECO:0000313" key="3">
    <source>
        <dbReference type="EMBL" id="CZR51373.1"/>
    </source>
</evidence>
<feature type="transmembrane region" description="Helical" evidence="1">
    <location>
        <begin position="269"/>
        <end position="288"/>
    </location>
</feature>
<dbReference type="EMBL" id="FJOG01000002">
    <property type="protein sequence ID" value="CZR51373.1"/>
    <property type="molecule type" value="Genomic_DNA"/>
</dbReference>
<organism evidence="3 4">
    <name type="scientific">Phialocephala subalpina</name>
    <dbReference type="NCBI Taxonomy" id="576137"/>
    <lineage>
        <taxon>Eukaryota</taxon>
        <taxon>Fungi</taxon>
        <taxon>Dikarya</taxon>
        <taxon>Ascomycota</taxon>
        <taxon>Pezizomycotina</taxon>
        <taxon>Leotiomycetes</taxon>
        <taxon>Helotiales</taxon>
        <taxon>Mollisiaceae</taxon>
        <taxon>Phialocephala</taxon>
        <taxon>Phialocephala fortinii species complex</taxon>
    </lineage>
</organism>